<dbReference type="EMBL" id="PEZZ01000006">
    <property type="protein sequence ID" value="PIS05448.1"/>
    <property type="molecule type" value="Genomic_DNA"/>
</dbReference>
<accession>A0A2H0W268</accession>
<proteinExistence type="predicted"/>
<sequence length="155" mass="17988">MIKLIVFDWNGVLLADAQACTDAENHVLKVFGGRRISLKEFRETIHIPAIDFYVLHGCDKKRLIRESKRLGQTFHTYYEDRVKHCRTRKGASDLLEWMESKLIRSIILSNHTVTGINAQLARLNLKSYFDKVLATDKLDTSMKRQSKPERLKNIS</sequence>
<dbReference type="PANTHER" id="PTHR43434">
    <property type="entry name" value="PHOSPHOGLYCOLATE PHOSPHATASE"/>
    <property type="match status" value="1"/>
</dbReference>
<dbReference type="Pfam" id="PF13419">
    <property type="entry name" value="HAD_2"/>
    <property type="match status" value="1"/>
</dbReference>
<organism evidence="1 2">
    <name type="scientific">Candidatus Buchananbacteria bacterium CG10_big_fil_rev_8_21_14_0_10_42_9</name>
    <dbReference type="NCBI Taxonomy" id="1974526"/>
    <lineage>
        <taxon>Bacteria</taxon>
        <taxon>Candidatus Buchananiibacteriota</taxon>
    </lineage>
</organism>
<dbReference type="GO" id="GO:0008967">
    <property type="term" value="F:phosphoglycolate phosphatase activity"/>
    <property type="evidence" value="ECO:0007669"/>
    <property type="project" value="TreeGrafter"/>
</dbReference>
<dbReference type="Proteomes" id="UP000230935">
    <property type="component" value="Unassembled WGS sequence"/>
</dbReference>
<dbReference type="GO" id="GO:0005829">
    <property type="term" value="C:cytosol"/>
    <property type="evidence" value="ECO:0007669"/>
    <property type="project" value="TreeGrafter"/>
</dbReference>
<evidence type="ECO:0000313" key="2">
    <source>
        <dbReference type="Proteomes" id="UP000230935"/>
    </source>
</evidence>
<name>A0A2H0W268_9BACT</name>
<dbReference type="InterPro" id="IPR023198">
    <property type="entry name" value="PGP-like_dom2"/>
</dbReference>
<reference evidence="2" key="1">
    <citation type="submission" date="2017-09" db="EMBL/GenBank/DDBJ databases">
        <title>Depth-based differentiation of microbial function through sediment-hosted aquifers and enrichment of novel symbionts in the deep terrestrial subsurface.</title>
        <authorList>
            <person name="Probst A.J."/>
            <person name="Ladd B."/>
            <person name="Jarett J.K."/>
            <person name="Geller-Mcgrath D.E."/>
            <person name="Sieber C.M.K."/>
            <person name="Emerson J.B."/>
            <person name="Anantharaman K."/>
            <person name="Thomas B.C."/>
            <person name="Malmstrom R."/>
            <person name="Stieglmeier M."/>
            <person name="Klingl A."/>
            <person name="Woyke T."/>
            <person name="Ryan C.M."/>
            <person name="Banfield J.F."/>
        </authorList>
    </citation>
    <scope>NUCLEOTIDE SEQUENCE [LARGE SCALE GENOMIC DNA]</scope>
</reference>
<dbReference type="InterPro" id="IPR041492">
    <property type="entry name" value="HAD_2"/>
</dbReference>
<dbReference type="Gene3D" id="1.10.150.240">
    <property type="entry name" value="Putative phosphatase, domain 2"/>
    <property type="match status" value="1"/>
</dbReference>
<dbReference type="GO" id="GO:0006281">
    <property type="term" value="P:DNA repair"/>
    <property type="evidence" value="ECO:0007669"/>
    <property type="project" value="TreeGrafter"/>
</dbReference>
<evidence type="ECO:0000313" key="1">
    <source>
        <dbReference type="EMBL" id="PIS05448.1"/>
    </source>
</evidence>
<dbReference type="Gene3D" id="3.40.50.1000">
    <property type="entry name" value="HAD superfamily/HAD-like"/>
    <property type="match status" value="1"/>
</dbReference>
<comment type="caution">
    <text evidence="1">The sequence shown here is derived from an EMBL/GenBank/DDBJ whole genome shotgun (WGS) entry which is preliminary data.</text>
</comment>
<gene>
    <name evidence="1" type="ORF">COT81_00940</name>
</gene>
<protein>
    <recommendedName>
        <fullName evidence="3">HAD family hydrolase</fullName>
    </recommendedName>
</protein>
<dbReference type="PANTHER" id="PTHR43434:SF1">
    <property type="entry name" value="PHOSPHOGLYCOLATE PHOSPHATASE"/>
    <property type="match status" value="1"/>
</dbReference>
<dbReference type="InterPro" id="IPR023214">
    <property type="entry name" value="HAD_sf"/>
</dbReference>
<dbReference type="SUPFAM" id="SSF56784">
    <property type="entry name" value="HAD-like"/>
    <property type="match status" value="1"/>
</dbReference>
<dbReference type="AlphaFoldDB" id="A0A2H0W268"/>
<dbReference type="InterPro" id="IPR036412">
    <property type="entry name" value="HAD-like_sf"/>
</dbReference>
<evidence type="ECO:0008006" key="3">
    <source>
        <dbReference type="Google" id="ProtNLM"/>
    </source>
</evidence>
<dbReference type="InterPro" id="IPR050155">
    <property type="entry name" value="HAD-like_hydrolase_sf"/>
</dbReference>